<dbReference type="InterPro" id="IPR053772">
    <property type="entry name" value="At1g61320/At1g61330-like"/>
</dbReference>
<dbReference type="HOGENOM" id="CLU_010721_4_2_1"/>
<evidence type="ECO:0000313" key="2">
    <source>
        <dbReference type="EnsemblPlants" id="OPUNC03G24260.1"/>
    </source>
</evidence>
<protein>
    <recommendedName>
        <fullName evidence="1">F-box domain-containing protein</fullName>
    </recommendedName>
</protein>
<evidence type="ECO:0000259" key="1">
    <source>
        <dbReference type="SMART" id="SM00256"/>
    </source>
</evidence>
<dbReference type="PANTHER" id="PTHR34145">
    <property type="entry name" value="OS02G0105600 PROTEIN"/>
    <property type="match status" value="1"/>
</dbReference>
<sequence length="894" mass="104568">MGRKDSRSRSGNAKKGPHLTLDRFPQDVLHQIIALLPMQDAARAACASRELLRSWRHYPELKFSAKTLAMDRQHNCIQGQMDSYVKRIDIALQNRTGGWVKRFRFELQFFHELSAHHINHWLDAAIPGIEELTLELPRDDKMKYRFPWMLNSVSVSLLLRFSPDLGACSFRNLKRALEHLEFGFCHEIDCLKIPCTLQLLNFLRVRRCNMLQIIVSDAPNLSTFYYEGPLIQLSLGDSLQLKHVNMSIYPWFNVFEYARKKLPTVARNVETLFLMSANEVGNFYPILFQPPGRFLHLKYLELVIVGPRVYGFRYQYTYLVEESAKESSPLVINPKYLKKHLSPEHSHQSIKHVTVTERNFASVPYTGQPIRGFEKDLVACITQDAGTRDYQEWWKKFGDKERILHFFRRKFYPKSYWEAYCSYVAIRKYIIGRVPSSVELKIPVVPSDEIISRLSKDVLHQIIALLPMQDAARAACASRELLRSWRHYPELKFSAKTLAMDRQHNCIQGQMDSYVKRIDIALQNRTGGWVKRFRFELQFFHELSAHHINHWLDAAIPGIEELTLELPRDDKMKYRFPWMLNSVSVSLLLRFSPDLGACSFRNLKRALEHLEFGFCHEIDCLKIPCTLQLLNFLRVRRCNMLQIIVSDAPNLSTFYYEGPLIQLSLGDSLQLKHVNMSIYPWFNVFEYARKKLPTVARNVETLFLMSANEVGNFYPILFQPPGRFLHLKYLELVIVGPRVYGFRYQYTYLVEESAKESSPLVINPKYLKKHLSPEHSHQSIKHVTVTERNFASVPYTGQPIRGFEKDLVACITQDAGTRDYQEWWKKFGDKERILHFFRRKFYPKSYWEAYCSYVAIRKYIIGRVPSSVELKIPVVPSDEIISRLSKVSSQMLKD</sequence>
<dbReference type="InterPro" id="IPR055357">
    <property type="entry name" value="LRR_At1g61320_AtMIF1"/>
</dbReference>
<dbReference type="EnsemblPlants" id="OPUNC03G24260.1">
    <property type="protein sequence ID" value="OPUNC03G24260.1"/>
    <property type="gene ID" value="OPUNC03G24260"/>
</dbReference>
<reference evidence="2" key="1">
    <citation type="submission" date="2015-04" db="UniProtKB">
        <authorList>
            <consortium name="EnsemblPlants"/>
        </authorList>
    </citation>
    <scope>IDENTIFICATION</scope>
</reference>
<feature type="domain" description="F-box" evidence="1">
    <location>
        <begin position="454"/>
        <end position="493"/>
    </location>
</feature>
<proteinExistence type="predicted"/>
<dbReference type="STRING" id="4537.A0A0E0KGG9"/>
<dbReference type="AlphaFoldDB" id="A0A0E0KGG9"/>
<dbReference type="InterPro" id="IPR036047">
    <property type="entry name" value="F-box-like_dom_sf"/>
</dbReference>
<dbReference type="PANTHER" id="PTHR34145:SF33">
    <property type="entry name" value="FBD DOMAIN-CONTAINING PROTEIN"/>
    <property type="match status" value="1"/>
</dbReference>
<feature type="domain" description="F-box" evidence="1">
    <location>
        <begin position="24"/>
        <end position="63"/>
    </location>
</feature>
<reference evidence="2" key="2">
    <citation type="submission" date="2018-05" db="EMBL/GenBank/DDBJ databases">
        <title>OpunRS2 (Oryza punctata Reference Sequence Version 2).</title>
        <authorList>
            <person name="Zhang J."/>
            <person name="Kudrna D."/>
            <person name="Lee S."/>
            <person name="Talag J."/>
            <person name="Welchert J."/>
            <person name="Wing R.A."/>
        </authorList>
    </citation>
    <scope>NUCLEOTIDE SEQUENCE [LARGE SCALE GENOMIC DNA]</scope>
</reference>
<dbReference type="SMART" id="SM00256">
    <property type="entry name" value="FBOX"/>
    <property type="match status" value="2"/>
</dbReference>
<organism evidence="2">
    <name type="scientific">Oryza punctata</name>
    <name type="common">Red rice</name>
    <dbReference type="NCBI Taxonomy" id="4537"/>
    <lineage>
        <taxon>Eukaryota</taxon>
        <taxon>Viridiplantae</taxon>
        <taxon>Streptophyta</taxon>
        <taxon>Embryophyta</taxon>
        <taxon>Tracheophyta</taxon>
        <taxon>Spermatophyta</taxon>
        <taxon>Magnoliopsida</taxon>
        <taxon>Liliopsida</taxon>
        <taxon>Poales</taxon>
        <taxon>Poaceae</taxon>
        <taxon>BOP clade</taxon>
        <taxon>Oryzoideae</taxon>
        <taxon>Oryzeae</taxon>
        <taxon>Oryzinae</taxon>
        <taxon>Oryza</taxon>
    </lineage>
</organism>
<dbReference type="eggNOG" id="ENOG502RYMX">
    <property type="taxonomic scope" value="Eukaryota"/>
</dbReference>
<name>A0A0E0KGG9_ORYPU</name>
<dbReference type="Gramene" id="OPUNC03G24260.1">
    <property type="protein sequence ID" value="OPUNC03G24260.1"/>
    <property type="gene ID" value="OPUNC03G24260"/>
</dbReference>
<dbReference type="InterPro" id="IPR001810">
    <property type="entry name" value="F-box_dom"/>
</dbReference>
<dbReference type="Proteomes" id="UP000026962">
    <property type="component" value="Chromosome 3"/>
</dbReference>
<keyword evidence="3" id="KW-1185">Reference proteome</keyword>
<accession>A0A0E0KGG9</accession>
<evidence type="ECO:0000313" key="3">
    <source>
        <dbReference type="Proteomes" id="UP000026962"/>
    </source>
</evidence>
<dbReference type="Pfam" id="PF23622">
    <property type="entry name" value="LRR_At1g61320_AtMIF1"/>
    <property type="match status" value="4"/>
</dbReference>
<dbReference type="SUPFAM" id="SSF81383">
    <property type="entry name" value="F-box domain"/>
    <property type="match status" value="2"/>
</dbReference>